<name>A0ABU3VEZ1_9RHOB</name>
<protein>
    <recommendedName>
        <fullName evidence="2">Large polyvalent protein-associated domain-containing protein</fullName>
    </recommendedName>
</protein>
<proteinExistence type="predicted"/>
<feature type="compositionally biased region" description="Basic and acidic residues" evidence="1">
    <location>
        <begin position="575"/>
        <end position="590"/>
    </location>
</feature>
<comment type="caution">
    <text evidence="3">The sequence shown here is derived from an EMBL/GenBank/DDBJ whole genome shotgun (WGS) entry which is preliminary data.</text>
</comment>
<evidence type="ECO:0000259" key="2">
    <source>
        <dbReference type="Pfam" id="PF18821"/>
    </source>
</evidence>
<evidence type="ECO:0000313" key="3">
    <source>
        <dbReference type="EMBL" id="MDU9004747.1"/>
    </source>
</evidence>
<evidence type="ECO:0000256" key="1">
    <source>
        <dbReference type="SAM" id="MobiDB-lite"/>
    </source>
</evidence>
<dbReference type="EMBL" id="JASMWN010000009">
    <property type="protein sequence ID" value="MDU9004747.1"/>
    <property type="molecule type" value="Genomic_DNA"/>
</dbReference>
<feature type="compositionally biased region" description="Basic and acidic residues" evidence="1">
    <location>
        <begin position="114"/>
        <end position="125"/>
    </location>
</feature>
<dbReference type="InterPro" id="IPR040677">
    <property type="entry name" value="LPD7"/>
</dbReference>
<feature type="region of interest" description="Disordered" evidence="1">
    <location>
        <begin position="380"/>
        <end position="400"/>
    </location>
</feature>
<feature type="region of interest" description="Disordered" evidence="1">
    <location>
        <begin position="114"/>
        <end position="165"/>
    </location>
</feature>
<feature type="domain" description="Large polyvalent protein-associated" evidence="2">
    <location>
        <begin position="180"/>
        <end position="267"/>
    </location>
</feature>
<feature type="region of interest" description="Disordered" evidence="1">
    <location>
        <begin position="280"/>
        <end position="304"/>
    </location>
</feature>
<sequence length="590" mass="65673">MSEVETKTEHPFALSDANSDRVEQFATAAAAGRAFADANAELRPHVTERLGTSARTVAQTVVIADKIQKSVPTLDNVRSDPINVDAEGKLKDGIGQTNVEFWTAFHSRVLEKAQEMSKDPKEIQPVKKTSPAPLPYISPTVDRTPEGSAESTPPHPAKTPEDRFSMPASFQERFILTKETDRQELFRSYDDTRPVISDRGESLHTKSADRSTAMDMIELAAHRGWSSMKVKGPEEFRREMWIEGTAQGIRVQGYRPNDKDRAEAERRAEMIGERVIERTDLEPKAGRTPQQNEQHPSPSNVVPMVDYKRGIEGTITDIGTAPYRDREGAANTPYVALDMPDGRSHKLWGVALPDMIERNQLKVGDRATIHDAGRKAITVKERDPVTGEESDKQTFRREWGARDIERTQARESTQVAPVQQCDEAVVETASPSGQSKAEPVQQPDSRENLESKRQPQQDRDADRLEERLTQKDAARDPMLRGAASTIARLEAEMLAADVPEKDRAEVRTLASQELAQGLRAGRTYDVQRLANVSKSQVMAAKSLSAKDIAQIIEQARVRTPPNIPRSAEGIAAQGDRVREHAPQPDRARDR</sequence>
<feature type="compositionally biased region" description="Basic and acidic residues" evidence="1">
    <location>
        <begin position="444"/>
        <end position="478"/>
    </location>
</feature>
<feature type="region of interest" description="Disordered" evidence="1">
    <location>
        <begin position="425"/>
        <end position="481"/>
    </location>
</feature>
<dbReference type="Proteomes" id="UP001255416">
    <property type="component" value="Unassembled WGS sequence"/>
</dbReference>
<evidence type="ECO:0000313" key="4">
    <source>
        <dbReference type="Proteomes" id="UP001255416"/>
    </source>
</evidence>
<dbReference type="RefSeq" id="WP_316776894.1">
    <property type="nucleotide sequence ID" value="NZ_JASMWN010000009.1"/>
</dbReference>
<keyword evidence="4" id="KW-1185">Reference proteome</keyword>
<organism evidence="3 4">
    <name type="scientific">Sedimentitalea todarodis</name>
    <dbReference type="NCBI Taxonomy" id="1631240"/>
    <lineage>
        <taxon>Bacteria</taxon>
        <taxon>Pseudomonadati</taxon>
        <taxon>Pseudomonadota</taxon>
        <taxon>Alphaproteobacteria</taxon>
        <taxon>Rhodobacterales</taxon>
        <taxon>Paracoccaceae</taxon>
        <taxon>Sedimentitalea</taxon>
    </lineage>
</organism>
<dbReference type="Pfam" id="PF18821">
    <property type="entry name" value="LPD7"/>
    <property type="match status" value="1"/>
</dbReference>
<gene>
    <name evidence="3" type="ORF">QO231_12905</name>
</gene>
<accession>A0ABU3VEZ1</accession>
<reference evidence="4" key="1">
    <citation type="submission" date="2023-05" db="EMBL/GenBank/DDBJ databases">
        <title>Sedimentitalea sp. nov. JM2-8.</title>
        <authorList>
            <person name="Huang J."/>
        </authorList>
    </citation>
    <scope>NUCLEOTIDE SEQUENCE [LARGE SCALE GENOMIC DNA]</scope>
    <source>
        <strain evidence="4">KHS03</strain>
    </source>
</reference>
<feature type="compositionally biased region" description="Polar residues" evidence="1">
    <location>
        <begin position="288"/>
        <end position="300"/>
    </location>
</feature>
<feature type="region of interest" description="Disordered" evidence="1">
    <location>
        <begin position="559"/>
        <end position="590"/>
    </location>
</feature>